<sequence length="400" mass="40661">MTGVLTAAGRALLGAGSLVGAGAWLLGYPELVPLAAAAVCAPLAGVLQVAGRFPVPGPLSATALRVPRGADVAVGTTMTARGGRTRPAVLGLAPATPAVIPRLAGGEQLPLRAALPTARRGELTVGPARCHRTDPFGLARRDGPAGGTAVTVLVHPVAAALTDPLGRRRSTAITAGDALRDYHHGDDVRHIAWRPSAHRGTLLVRPPARTETGELVVLLDTTGPDDDGFETRLDLAATLLCACAASGVAFRLLTTGGLRLSGAGRPADRTRILDTLARIGPDAAGTGGLWAARPPSTRAAILAVISDADPRTRALSRAAQGFEQTLVVRTTEAPATTGPPLIARPHPATTGNPTDPASGPQTVTTGRAAGTATRWQVVTAGSAADLAAGWHAALRHRSSR</sequence>
<evidence type="ECO:0000259" key="2">
    <source>
        <dbReference type="Pfam" id="PF01882"/>
    </source>
</evidence>
<dbReference type="Pfam" id="PF01882">
    <property type="entry name" value="DUF58"/>
    <property type="match status" value="1"/>
</dbReference>
<dbReference type="AlphaFoldDB" id="A0A1I2HXK7"/>
<dbReference type="OrthoDB" id="9812729at2"/>
<protein>
    <submittedName>
        <fullName evidence="3">Uncharacterized conserved protein, DUF58 family, contains vWF domain</fullName>
    </submittedName>
</protein>
<evidence type="ECO:0000256" key="1">
    <source>
        <dbReference type="SAM" id="MobiDB-lite"/>
    </source>
</evidence>
<dbReference type="RefSeq" id="WP_093617582.1">
    <property type="nucleotide sequence ID" value="NZ_BOMT01000053.1"/>
</dbReference>
<feature type="domain" description="DUF58" evidence="2">
    <location>
        <begin position="179"/>
        <end position="307"/>
    </location>
</feature>
<organism evidence="3 4">
    <name type="scientific">Actinoplanes philippinensis</name>
    <dbReference type="NCBI Taxonomy" id="35752"/>
    <lineage>
        <taxon>Bacteria</taxon>
        <taxon>Bacillati</taxon>
        <taxon>Actinomycetota</taxon>
        <taxon>Actinomycetes</taxon>
        <taxon>Micromonosporales</taxon>
        <taxon>Micromonosporaceae</taxon>
        <taxon>Actinoplanes</taxon>
    </lineage>
</organism>
<dbReference type="Proteomes" id="UP000199645">
    <property type="component" value="Unassembled WGS sequence"/>
</dbReference>
<dbReference type="PANTHER" id="PTHR34351">
    <property type="entry name" value="SLR1927 PROTEIN-RELATED"/>
    <property type="match status" value="1"/>
</dbReference>
<proteinExistence type="predicted"/>
<evidence type="ECO:0000313" key="3">
    <source>
        <dbReference type="EMBL" id="SFF34193.1"/>
    </source>
</evidence>
<accession>A0A1I2HXK7</accession>
<keyword evidence="4" id="KW-1185">Reference proteome</keyword>
<feature type="compositionally biased region" description="Polar residues" evidence="1">
    <location>
        <begin position="349"/>
        <end position="362"/>
    </location>
</feature>
<feature type="region of interest" description="Disordered" evidence="1">
    <location>
        <begin position="335"/>
        <end position="362"/>
    </location>
</feature>
<dbReference type="PANTHER" id="PTHR34351:SF1">
    <property type="entry name" value="SLR1927 PROTEIN"/>
    <property type="match status" value="1"/>
</dbReference>
<name>A0A1I2HXK7_9ACTN</name>
<reference evidence="3 4" key="1">
    <citation type="submission" date="2016-10" db="EMBL/GenBank/DDBJ databases">
        <authorList>
            <person name="de Groot N.N."/>
        </authorList>
    </citation>
    <scope>NUCLEOTIDE SEQUENCE [LARGE SCALE GENOMIC DNA]</scope>
    <source>
        <strain evidence="3 4">DSM 43019</strain>
    </source>
</reference>
<dbReference type="EMBL" id="FONV01000009">
    <property type="protein sequence ID" value="SFF34193.1"/>
    <property type="molecule type" value="Genomic_DNA"/>
</dbReference>
<dbReference type="InterPro" id="IPR002881">
    <property type="entry name" value="DUF58"/>
</dbReference>
<gene>
    <name evidence="3" type="ORF">SAMN05421541_10916</name>
</gene>
<evidence type="ECO:0000313" key="4">
    <source>
        <dbReference type="Proteomes" id="UP000199645"/>
    </source>
</evidence>
<dbReference type="STRING" id="35752.SAMN05421541_10916"/>